<feature type="non-terminal residue" evidence="1">
    <location>
        <position position="69"/>
    </location>
</feature>
<dbReference type="AlphaFoldDB" id="A0A699XPT4"/>
<name>A0A699XPT4_TANCI</name>
<keyword evidence="1" id="KW-0067">ATP-binding</keyword>
<reference evidence="1" key="1">
    <citation type="journal article" date="2019" name="Sci. Rep.">
        <title>Draft genome of Tanacetum cinerariifolium, the natural source of mosquito coil.</title>
        <authorList>
            <person name="Yamashiro T."/>
            <person name="Shiraishi A."/>
            <person name="Satake H."/>
            <person name="Nakayama K."/>
        </authorList>
    </citation>
    <scope>NUCLEOTIDE SEQUENCE</scope>
</reference>
<keyword evidence="1" id="KW-0378">Hydrolase</keyword>
<organism evidence="1">
    <name type="scientific">Tanacetum cinerariifolium</name>
    <name type="common">Dalmatian daisy</name>
    <name type="synonym">Chrysanthemum cinerariifolium</name>
    <dbReference type="NCBI Taxonomy" id="118510"/>
    <lineage>
        <taxon>Eukaryota</taxon>
        <taxon>Viridiplantae</taxon>
        <taxon>Streptophyta</taxon>
        <taxon>Embryophyta</taxon>
        <taxon>Tracheophyta</taxon>
        <taxon>Spermatophyta</taxon>
        <taxon>Magnoliopsida</taxon>
        <taxon>eudicotyledons</taxon>
        <taxon>Gunneridae</taxon>
        <taxon>Pentapetalae</taxon>
        <taxon>asterids</taxon>
        <taxon>campanulids</taxon>
        <taxon>Asterales</taxon>
        <taxon>Asteraceae</taxon>
        <taxon>Asteroideae</taxon>
        <taxon>Anthemideae</taxon>
        <taxon>Anthemidinae</taxon>
        <taxon>Tanacetum</taxon>
    </lineage>
</organism>
<dbReference type="GO" id="GO:0004386">
    <property type="term" value="F:helicase activity"/>
    <property type="evidence" value="ECO:0007669"/>
    <property type="project" value="UniProtKB-KW"/>
</dbReference>
<comment type="caution">
    <text evidence="1">The sequence shown here is derived from an EMBL/GenBank/DDBJ whole genome shotgun (WGS) entry which is preliminary data.</text>
</comment>
<gene>
    <name evidence="1" type="ORF">Tci_933894</name>
</gene>
<proteinExistence type="predicted"/>
<dbReference type="EMBL" id="BKCJ011906294">
    <property type="protein sequence ID" value="GFD61925.1"/>
    <property type="molecule type" value="Genomic_DNA"/>
</dbReference>
<protein>
    <submittedName>
        <fullName evidence="1">Helicase Sen1-like isoform X2</fullName>
    </submittedName>
</protein>
<accession>A0A699XPT4</accession>
<keyword evidence="1" id="KW-0347">Helicase</keyword>
<evidence type="ECO:0000313" key="1">
    <source>
        <dbReference type="EMBL" id="GFD61925.1"/>
    </source>
</evidence>
<sequence length="69" mass="7510">MHQLRGREAQLAQQIASLQRELNVAAFAGRSQGSVGVDPDVLAARDQSRDSLLQNLAAVVENRDKVLVE</sequence>
<keyword evidence="1" id="KW-0547">Nucleotide-binding</keyword>